<evidence type="ECO:0000256" key="4">
    <source>
        <dbReference type="ARBA" id="ARBA00022692"/>
    </source>
</evidence>
<dbReference type="GO" id="GO:0022857">
    <property type="term" value="F:transmembrane transporter activity"/>
    <property type="evidence" value="ECO:0007669"/>
    <property type="project" value="InterPro"/>
</dbReference>
<feature type="transmembrane region" description="Helical" evidence="9">
    <location>
        <begin position="148"/>
        <end position="166"/>
    </location>
</feature>
<feature type="transmembrane region" description="Helical" evidence="9">
    <location>
        <begin position="229"/>
        <end position="255"/>
    </location>
</feature>
<keyword evidence="3" id="KW-1003">Cell membrane</keyword>
<evidence type="ECO:0000313" key="10">
    <source>
        <dbReference type="EMBL" id="HHP67622.1"/>
    </source>
</evidence>
<accession>A0A7J3XY35</accession>
<evidence type="ECO:0000256" key="2">
    <source>
        <dbReference type="ARBA" id="ARBA00022448"/>
    </source>
</evidence>
<evidence type="ECO:0000256" key="5">
    <source>
        <dbReference type="ARBA" id="ARBA00022970"/>
    </source>
</evidence>
<keyword evidence="7 9" id="KW-0472">Membrane</keyword>
<feature type="transmembrane region" description="Helical" evidence="9">
    <location>
        <begin position="71"/>
        <end position="90"/>
    </location>
</feature>
<gene>
    <name evidence="10" type="ORF">ENM60_02355</name>
</gene>
<dbReference type="InterPro" id="IPR001851">
    <property type="entry name" value="ABC_transp_permease"/>
</dbReference>
<evidence type="ECO:0000256" key="7">
    <source>
        <dbReference type="ARBA" id="ARBA00023136"/>
    </source>
</evidence>
<keyword evidence="2" id="KW-0813">Transport</keyword>
<evidence type="ECO:0000256" key="6">
    <source>
        <dbReference type="ARBA" id="ARBA00022989"/>
    </source>
</evidence>
<dbReference type="PANTHER" id="PTHR11795:SF445">
    <property type="entry name" value="AMINO ACID ABC TRANSPORTER PERMEASE PROTEIN"/>
    <property type="match status" value="1"/>
</dbReference>
<comment type="subcellular location">
    <subcellularLocation>
        <location evidence="1">Cell membrane</location>
        <topology evidence="1">Multi-pass membrane protein</topology>
    </subcellularLocation>
</comment>
<evidence type="ECO:0000256" key="1">
    <source>
        <dbReference type="ARBA" id="ARBA00004651"/>
    </source>
</evidence>
<feature type="transmembrane region" description="Helical" evidence="9">
    <location>
        <begin position="262"/>
        <end position="282"/>
    </location>
</feature>
<name>A0A7J3XY35_9CREN</name>
<dbReference type="PANTHER" id="PTHR11795">
    <property type="entry name" value="BRANCHED-CHAIN AMINO ACID TRANSPORT SYSTEM PERMEASE PROTEIN LIVH"/>
    <property type="match status" value="1"/>
</dbReference>
<dbReference type="InterPro" id="IPR052157">
    <property type="entry name" value="BCAA_transport_permease"/>
</dbReference>
<feature type="transmembrane region" description="Helical" evidence="9">
    <location>
        <begin position="194"/>
        <end position="214"/>
    </location>
</feature>
<dbReference type="CDD" id="cd06582">
    <property type="entry name" value="TM_PBP1_LivH_like"/>
    <property type="match status" value="1"/>
</dbReference>
<dbReference type="EMBL" id="DRYK01000030">
    <property type="protein sequence ID" value="HHP67622.1"/>
    <property type="molecule type" value="Genomic_DNA"/>
</dbReference>
<reference evidence="10" key="1">
    <citation type="journal article" date="2020" name="mSystems">
        <title>Genome- and Community-Level Interaction Insights into Carbon Utilization and Element Cycling Functions of Hydrothermarchaeota in Hydrothermal Sediment.</title>
        <authorList>
            <person name="Zhou Z."/>
            <person name="Liu Y."/>
            <person name="Xu W."/>
            <person name="Pan J."/>
            <person name="Luo Z.H."/>
            <person name="Li M."/>
        </authorList>
    </citation>
    <scope>NUCLEOTIDE SEQUENCE [LARGE SCALE GENOMIC DNA]</scope>
    <source>
        <strain evidence="10">SpSt-110</strain>
    </source>
</reference>
<sequence>MTPLDLLVAVVQQVVDGFFLGLFYAIVASGLALIFGVMDIINFAHGDLIMISAYFTWLLSMTLNLDPLLSMLLTLPILFLLGLGIQRGLINPVLGKEPLIQIAVTVGLGFVLQNIALGYFKAEPRGYPTPLFSGGFSLGPFVIYESKLVSAVVSLVVLILLSRFLAKTKLGLAMRAVTDDRASAMLMGINVGRVYLLTFAIGMVLIGVAAGLWMEMGQVTPYLGTSFSLVSWVAVALAGLGSIQGLIISAIIIGVAQSLGSLISPSIQMAVVYLIFFFILWFKPRGLFARR</sequence>
<feature type="transmembrane region" description="Helical" evidence="9">
    <location>
        <begin position="20"/>
        <end position="41"/>
    </location>
</feature>
<feature type="transmembrane region" description="Helical" evidence="9">
    <location>
        <begin position="102"/>
        <end position="120"/>
    </location>
</feature>
<dbReference type="GO" id="GO:0006865">
    <property type="term" value="P:amino acid transport"/>
    <property type="evidence" value="ECO:0007669"/>
    <property type="project" value="UniProtKB-KW"/>
</dbReference>
<keyword evidence="5" id="KW-0029">Amino-acid transport</keyword>
<dbReference type="AlphaFoldDB" id="A0A7J3XY35"/>
<evidence type="ECO:0000256" key="8">
    <source>
        <dbReference type="ARBA" id="ARBA00037998"/>
    </source>
</evidence>
<dbReference type="Pfam" id="PF02653">
    <property type="entry name" value="BPD_transp_2"/>
    <property type="match status" value="1"/>
</dbReference>
<feature type="transmembrane region" description="Helical" evidence="9">
    <location>
        <begin position="48"/>
        <end position="65"/>
    </location>
</feature>
<comment type="caution">
    <text evidence="10">The sequence shown here is derived from an EMBL/GenBank/DDBJ whole genome shotgun (WGS) entry which is preliminary data.</text>
</comment>
<organism evidence="10">
    <name type="scientific">Thermogladius calderae</name>
    <dbReference type="NCBI Taxonomy" id="1200300"/>
    <lineage>
        <taxon>Archaea</taxon>
        <taxon>Thermoproteota</taxon>
        <taxon>Thermoprotei</taxon>
        <taxon>Desulfurococcales</taxon>
        <taxon>Desulfurococcaceae</taxon>
        <taxon>Thermogladius</taxon>
    </lineage>
</organism>
<comment type="similarity">
    <text evidence="8">Belongs to the binding-protein-dependent transport system permease family. LivHM subfamily.</text>
</comment>
<dbReference type="GO" id="GO:0005886">
    <property type="term" value="C:plasma membrane"/>
    <property type="evidence" value="ECO:0007669"/>
    <property type="project" value="UniProtKB-SubCell"/>
</dbReference>
<keyword evidence="6 9" id="KW-1133">Transmembrane helix</keyword>
<evidence type="ECO:0000256" key="9">
    <source>
        <dbReference type="SAM" id="Phobius"/>
    </source>
</evidence>
<proteinExistence type="inferred from homology"/>
<keyword evidence="4 9" id="KW-0812">Transmembrane</keyword>
<evidence type="ECO:0000256" key="3">
    <source>
        <dbReference type="ARBA" id="ARBA00022475"/>
    </source>
</evidence>
<protein>
    <submittedName>
        <fullName evidence="10">Branched-chain amino acid ABC transporter permease</fullName>
    </submittedName>
</protein>